<evidence type="ECO:0000313" key="3">
    <source>
        <dbReference type="EMBL" id="SFK38328.1"/>
    </source>
</evidence>
<dbReference type="InterPro" id="IPR032710">
    <property type="entry name" value="NTF2-like_dom_sf"/>
</dbReference>
<dbReference type="SMART" id="SM00978">
    <property type="entry name" value="Tim44"/>
    <property type="match status" value="1"/>
</dbReference>
<evidence type="ECO:0000256" key="1">
    <source>
        <dbReference type="SAM" id="MobiDB-lite"/>
    </source>
</evidence>
<dbReference type="InterPro" id="IPR007379">
    <property type="entry name" value="Tim44-like_dom"/>
</dbReference>
<proteinExistence type="predicted"/>
<evidence type="ECO:0000259" key="2">
    <source>
        <dbReference type="SMART" id="SM00978"/>
    </source>
</evidence>
<feature type="compositionally biased region" description="Basic and acidic residues" evidence="1">
    <location>
        <begin position="34"/>
        <end position="54"/>
    </location>
</feature>
<dbReference type="STRING" id="1612308.SAMN05444581_10732"/>
<reference evidence="3 4" key="1">
    <citation type="submission" date="2016-10" db="EMBL/GenBank/DDBJ databases">
        <authorList>
            <person name="de Groot N.N."/>
        </authorList>
    </citation>
    <scope>NUCLEOTIDE SEQUENCE [LARGE SCALE GENOMIC DNA]</scope>
    <source>
        <strain evidence="3 4">NE2</strain>
    </source>
</reference>
<dbReference type="InterPro" id="IPR016985">
    <property type="entry name" value="UCP031890_Tim44-rel"/>
</dbReference>
<dbReference type="EMBL" id="FOSN01000007">
    <property type="protein sequence ID" value="SFK38328.1"/>
    <property type="molecule type" value="Genomic_DNA"/>
</dbReference>
<dbReference type="Gene3D" id="3.10.450.240">
    <property type="match status" value="1"/>
</dbReference>
<organism evidence="3 4">
    <name type="scientific">Methylocapsa palsarum</name>
    <dbReference type="NCBI Taxonomy" id="1612308"/>
    <lineage>
        <taxon>Bacteria</taxon>
        <taxon>Pseudomonadati</taxon>
        <taxon>Pseudomonadota</taxon>
        <taxon>Alphaproteobacteria</taxon>
        <taxon>Hyphomicrobiales</taxon>
        <taxon>Beijerinckiaceae</taxon>
        <taxon>Methylocapsa</taxon>
    </lineage>
</organism>
<sequence>MNESVDMSTIVFALLAAFVLWKLRSVLGTRNGEERRRPSYLDRGPDGARPKADDGANIVRLPGSADALAGKALAPEPDPTERWKGFAAPGSKTWAGLDAIAAADPSFSAQAFLDGAKAAYEAIISAFAASDRETLGNLLAKDVFTSFDQALTEREKRGETVETTFVSVDKPLIEDAELNGRMAQMTLRFTAGMITATRDKDGAVIDGSADKVSEVNDLWTFARDVGSRDPNWRLIATGAGV</sequence>
<feature type="domain" description="Tim44-like" evidence="2">
    <location>
        <begin position="93"/>
        <end position="239"/>
    </location>
</feature>
<dbReference type="PIRSF" id="PIRSF031890">
    <property type="entry name" value="UCP031890_transporter_Tim44"/>
    <property type="match status" value="1"/>
</dbReference>
<dbReference type="Pfam" id="PF04280">
    <property type="entry name" value="Tim44"/>
    <property type="match status" value="1"/>
</dbReference>
<dbReference type="AlphaFoldDB" id="A0A1I3Z2M4"/>
<dbReference type="NCBIfam" id="NF033779">
    <property type="entry name" value="Tim44_TimA_adap"/>
    <property type="match status" value="1"/>
</dbReference>
<feature type="region of interest" description="Disordered" evidence="1">
    <location>
        <begin position="34"/>
        <end position="56"/>
    </location>
</feature>
<evidence type="ECO:0000313" key="4">
    <source>
        <dbReference type="Proteomes" id="UP000198755"/>
    </source>
</evidence>
<protein>
    <submittedName>
        <fullName evidence="3">Predicted lipid-binding transport protein, Tim44 family</fullName>
    </submittedName>
</protein>
<name>A0A1I3Z2M4_9HYPH</name>
<gene>
    <name evidence="3" type="ORF">SAMN05444581_10732</name>
</gene>
<dbReference type="Proteomes" id="UP000198755">
    <property type="component" value="Unassembled WGS sequence"/>
</dbReference>
<accession>A0A1I3Z2M4</accession>
<dbReference type="SUPFAM" id="SSF54427">
    <property type="entry name" value="NTF2-like"/>
    <property type="match status" value="1"/>
</dbReference>
<dbReference type="PANTHER" id="PTHR41542:SF1">
    <property type="entry name" value="BLL5807 PROTEIN"/>
    <property type="match status" value="1"/>
</dbReference>
<dbReference type="PANTHER" id="PTHR41542">
    <property type="entry name" value="BLL5807 PROTEIN"/>
    <property type="match status" value="1"/>
</dbReference>
<keyword evidence="4" id="KW-1185">Reference proteome</keyword>